<evidence type="ECO:0000313" key="8">
    <source>
        <dbReference type="EMBL" id="KDN38266.1"/>
    </source>
</evidence>
<dbReference type="OMA" id="FRVMPIQ"/>
<feature type="non-terminal residue" evidence="8">
    <location>
        <position position="223"/>
    </location>
</feature>
<feature type="non-terminal residue" evidence="8">
    <location>
        <position position="1"/>
    </location>
</feature>
<dbReference type="Pfam" id="PF04117">
    <property type="entry name" value="Mpv17_PMP22"/>
    <property type="match status" value="1"/>
</dbReference>
<comment type="similarity">
    <text evidence="2 6">Belongs to the peroxisomal membrane protein PXMP2/4 family.</text>
</comment>
<dbReference type="GeneID" id="25262083"/>
<dbReference type="HOGENOM" id="CLU_049109_8_0_1"/>
<evidence type="ECO:0008006" key="10">
    <source>
        <dbReference type="Google" id="ProtNLM"/>
    </source>
</evidence>
<dbReference type="RefSeq" id="XP_013240659.1">
    <property type="nucleotide sequence ID" value="XM_013385205.1"/>
</dbReference>
<dbReference type="InParanoid" id="A0A066V9X0"/>
<organism evidence="8 9">
    <name type="scientific">Tilletiaria anomala (strain ATCC 24038 / CBS 436.72 / UBC 951)</name>
    <dbReference type="NCBI Taxonomy" id="1037660"/>
    <lineage>
        <taxon>Eukaryota</taxon>
        <taxon>Fungi</taxon>
        <taxon>Dikarya</taxon>
        <taxon>Basidiomycota</taxon>
        <taxon>Ustilaginomycotina</taxon>
        <taxon>Exobasidiomycetes</taxon>
        <taxon>Georgefischeriales</taxon>
        <taxon>Tilletiariaceae</taxon>
        <taxon>Tilletiaria</taxon>
    </lineage>
</organism>
<dbReference type="InterPro" id="IPR007248">
    <property type="entry name" value="Mpv17_PMP22"/>
</dbReference>
<name>A0A066V9X0_TILAU</name>
<comment type="caution">
    <text evidence="8">The sequence shown here is derived from an EMBL/GenBank/DDBJ whole genome shotgun (WGS) entry which is preliminary data.</text>
</comment>
<proteinExistence type="inferred from homology"/>
<dbReference type="EMBL" id="JMSN01000121">
    <property type="protein sequence ID" value="KDN38266.1"/>
    <property type="molecule type" value="Genomic_DNA"/>
</dbReference>
<evidence type="ECO:0000256" key="6">
    <source>
        <dbReference type="RuleBase" id="RU363053"/>
    </source>
</evidence>
<dbReference type="Proteomes" id="UP000027361">
    <property type="component" value="Unassembled WGS sequence"/>
</dbReference>
<dbReference type="FunCoup" id="A0A066V9X0">
    <property type="interactions" value="260"/>
</dbReference>
<dbReference type="PANTHER" id="PTHR11266:SF50">
    <property type="entry name" value="VACUOLAR MEMBRANE PROTEIN YOR292C"/>
    <property type="match status" value="1"/>
</dbReference>
<dbReference type="GO" id="GO:0016020">
    <property type="term" value="C:membrane"/>
    <property type="evidence" value="ECO:0007669"/>
    <property type="project" value="UniProtKB-SubCell"/>
</dbReference>
<dbReference type="GO" id="GO:0005739">
    <property type="term" value="C:mitochondrion"/>
    <property type="evidence" value="ECO:0007669"/>
    <property type="project" value="TreeGrafter"/>
</dbReference>
<gene>
    <name evidence="8" type="ORF">K437DRAFT_211251</name>
</gene>
<sequence length="223" mass="25104">RSFSAFYARSFERRPWLTLAVANGSLGALADVLAQRFEIYNERNAGRGNGGANSNSSSKNESTGGRIDTRPDGKTRSSEQQQAVYDPIRSVRFFAFNVTMVPLLDKWNKFIEYRFPLYPAGVSTAGKASMVALAKRVAVDQLGFAPFGLFMFVSVMGTFEGRDIEGVKQKFKDMYFPALLANWQVWPLVQAVNFRFMPLRYRVPFTSSIGVLWTIYLSLLNMS</sequence>
<comment type="subcellular location">
    <subcellularLocation>
        <location evidence="1">Membrane</location>
        <topology evidence="1">Multi-pass membrane protein</topology>
    </subcellularLocation>
</comment>
<feature type="region of interest" description="Disordered" evidence="7">
    <location>
        <begin position="44"/>
        <end position="82"/>
    </location>
</feature>
<reference evidence="8 9" key="1">
    <citation type="submission" date="2014-05" db="EMBL/GenBank/DDBJ databases">
        <title>Draft genome sequence of a rare smut relative, Tilletiaria anomala UBC 951.</title>
        <authorList>
            <consortium name="DOE Joint Genome Institute"/>
            <person name="Toome M."/>
            <person name="Kuo A."/>
            <person name="Henrissat B."/>
            <person name="Lipzen A."/>
            <person name="Tritt A."/>
            <person name="Yoshinaga Y."/>
            <person name="Zane M."/>
            <person name="Barry K."/>
            <person name="Grigoriev I.V."/>
            <person name="Spatafora J.W."/>
            <person name="Aimea M.C."/>
        </authorList>
    </citation>
    <scope>NUCLEOTIDE SEQUENCE [LARGE SCALE GENOMIC DNA]</scope>
    <source>
        <strain evidence="8 9">UBC 951</strain>
    </source>
</reference>
<evidence type="ECO:0000256" key="2">
    <source>
        <dbReference type="ARBA" id="ARBA00006824"/>
    </source>
</evidence>
<protein>
    <recommendedName>
        <fullName evidence="10">Integral membrane protein, Mpv17/PMP22 family</fullName>
    </recommendedName>
</protein>
<evidence type="ECO:0000256" key="1">
    <source>
        <dbReference type="ARBA" id="ARBA00004141"/>
    </source>
</evidence>
<feature type="transmembrane region" description="Helical" evidence="6">
    <location>
        <begin position="201"/>
        <end position="219"/>
    </location>
</feature>
<dbReference type="OrthoDB" id="10267969at2759"/>
<accession>A0A066V9X0</accession>
<dbReference type="AlphaFoldDB" id="A0A066V9X0"/>
<dbReference type="PANTHER" id="PTHR11266">
    <property type="entry name" value="PEROXISOMAL MEMBRANE PROTEIN 2, PXMP2 MPV17"/>
    <property type="match status" value="1"/>
</dbReference>
<evidence type="ECO:0000256" key="7">
    <source>
        <dbReference type="SAM" id="MobiDB-lite"/>
    </source>
</evidence>
<feature type="transmembrane region" description="Helical" evidence="6">
    <location>
        <begin position="174"/>
        <end position="194"/>
    </location>
</feature>
<evidence type="ECO:0000256" key="5">
    <source>
        <dbReference type="ARBA" id="ARBA00023136"/>
    </source>
</evidence>
<keyword evidence="5 6" id="KW-0472">Membrane</keyword>
<feature type="compositionally biased region" description="Basic and acidic residues" evidence="7">
    <location>
        <begin position="67"/>
        <end position="77"/>
    </location>
</feature>
<keyword evidence="4 6" id="KW-1133">Transmembrane helix</keyword>
<keyword evidence="9" id="KW-1185">Reference proteome</keyword>
<dbReference type="STRING" id="1037660.A0A066V9X0"/>
<feature type="compositionally biased region" description="Low complexity" evidence="7">
    <location>
        <begin position="52"/>
        <end position="65"/>
    </location>
</feature>
<evidence type="ECO:0000256" key="4">
    <source>
        <dbReference type="ARBA" id="ARBA00022989"/>
    </source>
</evidence>
<feature type="transmembrane region" description="Helical" evidence="6">
    <location>
        <begin position="137"/>
        <end position="159"/>
    </location>
</feature>
<evidence type="ECO:0000256" key="3">
    <source>
        <dbReference type="ARBA" id="ARBA00022692"/>
    </source>
</evidence>
<keyword evidence="3 6" id="KW-0812">Transmembrane</keyword>
<evidence type="ECO:0000313" key="9">
    <source>
        <dbReference type="Proteomes" id="UP000027361"/>
    </source>
</evidence>